<comment type="caution">
    <text evidence="1">The sequence shown here is derived from an EMBL/GenBank/DDBJ whole genome shotgun (WGS) entry which is preliminary data.</text>
</comment>
<reference evidence="1" key="1">
    <citation type="submission" date="2023-10" db="EMBL/GenBank/DDBJ databases">
        <title>Genome assembly of Pristionchus species.</title>
        <authorList>
            <person name="Yoshida K."/>
            <person name="Sommer R.J."/>
        </authorList>
    </citation>
    <scope>NUCLEOTIDE SEQUENCE</scope>
    <source>
        <strain evidence="1">RS0144</strain>
    </source>
</reference>
<name>A0AAV5TTK5_9BILA</name>
<evidence type="ECO:0000313" key="1">
    <source>
        <dbReference type="EMBL" id="GMS97611.1"/>
    </source>
</evidence>
<accession>A0AAV5TTK5</accession>
<organism evidence="1 2">
    <name type="scientific">Pristionchus entomophagus</name>
    <dbReference type="NCBI Taxonomy" id="358040"/>
    <lineage>
        <taxon>Eukaryota</taxon>
        <taxon>Metazoa</taxon>
        <taxon>Ecdysozoa</taxon>
        <taxon>Nematoda</taxon>
        <taxon>Chromadorea</taxon>
        <taxon>Rhabditida</taxon>
        <taxon>Rhabditina</taxon>
        <taxon>Diplogasteromorpha</taxon>
        <taxon>Diplogasteroidea</taxon>
        <taxon>Neodiplogasteridae</taxon>
        <taxon>Pristionchus</taxon>
    </lineage>
</organism>
<dbReference type="Gene3D" id="3.30.160.60">
    <property type="entry name" value="Classic Zinc Finger"/>
    <property type="match status" value="1"/>
</dbReference>
<evidence type="ECO:0000313" key="2">
    <source>
        <dbReference type="Proteomes" id="UP001432027"/>
    </source>
</evidence>
<gene>
    <name evidence="1" type="ORF">PENTCL1PPCAC_19786</name>
</gene>
<protein>
    <recommendedName>
        <fullName evidence="3">C2H2-type domain-containing protein</fullName>
    </recommendedName>
</protein>
<feature type="non-terminal residue" evidence="1">
    <location>
        <position position="1"/>
    </location>
</feature>
<dbReference type="AlphaFoldDB" id="A0AAV5TTK5"/>
<dbReference type="Proteomes" id="UP001432027">
    <property type="component" value="Unassembled WGS sequence"/>
</dbReference>
<sequence length="135" mass="15082">EDGRCPVKECDFRSMAPRLRLGHAHKHHNRILPVYYEKELAVACPYCPQMVATVGEYMRHMENHPNMFISSAPIHVCGTCGNRSARMYQMIHHWRTVRSSDGSLRFDYGTAKGAVAVALALANQRTAAVKGLCPG</sequence>
<proteinExistence type="predicted"/>
<evidence type="ECO:0008006" key="3">
    <source>
        <dbReference type="Google" id="ProtNLM"/>
    </source>
</evidence>
<keyword evidence="2" id="KW-1185">Reference proteome</keyword>
<dbReference type="EMBL" id="BTSX01000004">
    <property type="protein sequence ID" value="GMS97611.1"/>
    <property type="molecule type" value="Genomic_DNA"/>
</dbReference>